<name>A0AAW1UCH1_9CUCU</name>
<feature type="transmembrane region" description="Helical" evidence="8">
    <location>
        <begin position="307"/>
        <end position="327"/>
    </location>
</feature>
<dbReference type="PANTHER" id="PTHR12308:SF84">
    <property type="entry name" value="ANOCTAMIN"/>
    <property type="match status" value="1"/>
</dbReference>
<gene>
    <name evidence="12" type="ORF">WA026_010228</name>
</gene>
<comment type="subcellular location">
    <subcellularLocation>
        <location evidence="1">Cell membrane</location>
        <topology evidence="1">Multi-pass membrane protein</topology>
    </subcellularLocation>
    <subcellularLocation>
        <location evidence="8">Membrane</location>
        <topology evidence="8">Multi-pass membrane protein</topology>
    </subcellularLocation>
</comment>
<dbReference type="InterPro" id="IPR032394">
    <property type="entry name" value="Anoct_dimer"/>
</dbReference>
<dbReference type="Pfam" id="PF04547">
    <property type="entry name" value="Anoctamin"/>
    <property type="match status" value="1"/>
</dbReference>
<feature type="domain" description="Anoctamin dimerisation" evidence="11">
    <location>
        <begin position="157"/>
        <end position="221"/>
    </location>
</feature>
<evidence type="ECO:0000256" key="5">
    <source>
        <dbReference type="ARBA" id="ARBA00022989"/>
    </source>
</evidence>
<feature type="transmembrane region" description="Helical" evidence="8">
    <location>
        <begin position="638"/>
        <end position="669"/>
    </location>
</feature>
<keyword evidence="9" id="KW-0175">Coiled coil</keyword>
<dbReference type="InterPro" id="IPR007632">
    <property type="entry name" value="Anoctamin"/>
</dbReference>
<evidence type="ECO:0000256" key="6">
    <source>
        <dbReference type="ARBA" id="ARBA00023136"/>
    </source>
</evidence>
<evidence type="ECO:0000313" key="13">
    <source>
        <dbReference type="Proteomes" id="UP001431783"/>
    </source>
</evidence>
<evidence type="ECO:0000256" key="9">
    <source>
        <dbReference type="SAM" id="Coils"/>
    </source>
</evidence>
<protein>
    <recommendedName>
        <fullName evidence="8">Anoctamin</fullName>
    </recommendedName>
</protein>
<dbReference type="AlphaFoldDB" id="A0AAW1UCH1"/>
<keyword evidence="7" id="KW-0325">Glycoprotein</keyword>
<organism evidence="12 13">
    <name type="scientific">Henosepilachna vigintioctopunctata</name>
    <dbReference type="NCBI Taxonomy" id="420089"/>
    <lineage>
        <taxon>Eukaryota</taxon>
        <taxon>Metazoa</taxon>
        <taxon>Ecdysozoa</taxon>
        <taxon>Arthropoda</taxon>
        <taxon>Hexapoda</taxon>
        <taxon>Insecta</taxon>
        <taxon>Pterygota</taxon>
        <taxon>Neoptera</taxon>
        <taxon>Endopterygota</taxon>
        <taxon>Coleoptera</taxon>
        <taxon>Polyphaga</taxon>
        <taxon>Cucujiformia</taxon>
        <taxon>Coccinelloidea</taxon>
        <taxon>Coccinellidae</taxon>
        <taxon>Epilachninae</taxon>
        <taxon>Epilachnini</taxon>
        <taxon>Henosepilachna</taxon>
    </lineage>
</organism>
<keyword evidence="6 8" id="KW-0472">Membrane</keyword>
<proteinExistence type="inferred from homology"/>
<dbReference type="Proteomes" id="UP001431783">
    <property type="component" value="Unassembled WGS sequence"/>
</dbReference>
<feature type="transmembrane region" description="Helical" evidence="8">
    <location>
        <begin position="471"/>
        <end position="493"/>
    </location>
</feature>
<feature type="domain" description="Anoctamin dimerisation" evidence="11">
    <location>
        <begin position="34"/>
        <end position="107"/>
    </location>
</feature>
<evidence type="ECO:0000256" key="3">
    <source>
        <dbReference type="ARBA" id="ARBA00022475"/>
    </source>
</evidence>
<feature type="transmembrane region" description="Helical" evidence="8">
    <location>
        <begin position="241"/>
        <end position="264"/>
    </location>
</feature>
<dbReference type="GO" id="GO:0005886">
    <property type="term" value="C:plasma membrane"/>
    <property type="evidence" value="ECO:0007669"/>
    <property type="project" value="UniProtKB-SubCell"/>
</dbReference>
<feature type="transmembrane region" description="Helical" evidence="8">
    <location>
        <begin position="426"/>
        <end position="451"/>
    </location>
</feature>
<accession>A0AAW1UCH1</accession>
<keyword evidence="5 8" id="KW-1133">Transmembrane helix</keyword>
<evidence type="ECO:0000259" key="11">
    <source>
        <dbReference type="Pfam" id="PF16178"/>
    </source>
</evidence>
<dbReference type="PANTHER" id="PTHR12308">
    <property type="entry name" value="ANOCTAMIN"/>
    <property type="match status" value="1"/>
</dbReference>
<dbReference type="InterPro" id="IPR049452">
    <property type="entry name" value="Anoctamin_TM"/>
</dbReference>
<feature type="domain" description="Anoctamin transmembrane" evidence="10">
    <location>
        <begin position="224"/>
        <end position="768"/>
    </location>
</feature>
<dbReference type="EMBL" id="JARQZJ010000064">
    <property type="protein sequence ID" value="KAK9880343.1"/>
    <property type="molecule type" value="Genomic_DNA"/>
</dbReference>
<evidence type="ECO:0000259" key="10">
    <source>
        <dbReference type="Pfam" id="PF04547"/>
    </source>
</evidence>
<sequence>MKQTAEDEIVFQDKVINLPTIGVSEDPEPVPYHFKDGVRRIHCVIVLRVNGFKQKNAQEIVSAFLEFLQHQGLDLEYERGHKDDGHLFVKVHAPNVVIRHLARLYELDIDNIGHNYLPDTTCRWGFRQNKLTLNDNDRFIRMGAPTSCEVIYLLFKVLYEPYNPMEEKVYGVDKMIKLGFVKDAYPLHDGPYSGGKDEVNDRQLLATHWGNFVVWFQEQPINLIEKYFGSDVAFFFAWNEFYLFMLLLLAIAGMLSLASNVLAIKMSNPKYIKQICNSTFIMCPICATEGCTYSQVSGYCSSSKYEYILGTTIQYAIIIAVWVPVFLEFWRRRENTLSVRWNVYRRNLQYRIRYDYQDLCTEKRKSSLTGKEEMVIPPKIRARQIGISYGALTIMILLFISFSLMQSITKIAVAKALRKVKEPNKTLMISFFYGVLQAIFVKICSLFYVKLCVWLTDMEVPRTTQQYEKNLIYKIYTFGFLNNYIPIIYTAIFRDNILILPGMSLLGSLDNYNCLPTGCILTIAIQLFAVVTVKYVGEIIIQMIQMSTSVIQFNKNVPTWEKEYYLVKNVDQVLLYEFSEMMVQFGYVSFLMAMCPFIGPVCFVCNILRIRLNAIRLTRQMRRPIPLRKKGIGAWDDILLFNSYFSVVCNAFIVGFNMRFILFLVHAMYGDIKKTYFEFMFSRLSVKDGLPAGSQRLTDSYTECVYTGQKNPPIHKFKYKKSNDYYAVLSWQFIFIIVFENVILIVVACIYYFVSDVPKGVREQLRREKQVVTDQKVETLEKKIERRLSRPQNEAERAERRKSEV</sequence>
<dbReference type="Pfam" id="PF16178">
    <property type="entry name" value="Anoct_dimer"/>
    <property type="match status" value="2"/>
</dbReference>
<evidence type="ECO:0000256" key="8">
    <source>
        <dbReference type="RuleBase" id="RU280814"/>
    </source>
</evidence>
<evidence type="ECO:0000256" key="7">
    <source>
        <dbReference type="ARBA" id="ARBA00023180"/>
    </source>
</evidence>
<keyword evidence="13" id="KW-1185">Reference proteome</keyword>
<feature type="transmembrane region" description="Helical" evidence="8">
    <location>
        <begin position="387"/>
        <end position="405"/>
    </location>
</feature>
<feature type="coiled-coil region" evidence="9">
    <location>
        <begin position="762"/>
        <end position="801"/>
    </location>
</feature>
<evidence type="ECO:0000256" key="1">
    <source>
        <dbReference type="ARBA" id="ARBA00004651"/>
    </source>
</evidence>
<comment type="similarity">
    <text evidence="2 8">Belongs to the anoctamin family.</text>
</comment>
<feature type="transmembrane region" description="Helical" evidence="8">
    <location>
        <begin position="585"/>
        <end position="612"/>
    </location>
</feature>
<comment type="caution">
    <text evidence="12">The sequence shown here is derived from an EMBL/GenBank/DDBJ whole genome shotgun (WGS) entry which is preliminary data.</text>
</comment>
<dbReference type="GO" id="GO:0005254">
    <property type="term" value="F:chloride channel activity"/>
    <property type="evidence" value="ECO:0007669"/>
    <property type="project" value="TreeGrafter"/>
</dbReference>
<dbReference type="GO" id="GO:0046983">
    <property type="term" value="F:protein dimerization activity"/>
    <property type="evidence" value="ECO:0007669"/>
    <property type="project" value="InterPro"/>
</dbReference>
<evidence type="ECO:0000256" key="2">
    <source>
        <dbReference type="ARBA" id="ARBA00009671"/>
    </source>
</evidence>
<evidence type="ECO:0000313" key="12">
    <source>
        <dbReference type="EMBL" id="KAK9880343.1"/>
    </source>
</evidence>
<feature type="transmembrane region" description="Helical" evidence="8">
    <location>
        <begin position="729"/>
        <end position="754"/>
    </location>
</feature>
<keyword evidence="4 8" id="KW-0812">Transmembrane</keyword>
<evidence type="ECO:0000256" key="4">
    <source>
        <dbReference type="ARBA" id="ARBA00022692"/>
    </source>
</evidence>
<reference evidence="12 13" key="1">
    <citation type="submission" date="2023-03" db="EMBL/GenBank/DDBJ databases">
        <title>Genome insight into feeding habits of ladybird beetles.</title>
        <authorList>
            <person name="Li H.-S."/>
            <person name="Huang Y.-H."/>
            <person name="Pang H."/>
        </authorList>
    </citation>
    <scope>NUCLEOTIDE SEQUENCE [LARGE SCALE GENOMIC DNA]</scope>
    <source>
        <strain evidence="12">SYSU_2023b</strain>
        <tissue evidence="12">Whole body</tissue>
    </source>
</reference>
<keyword evidence="3" id="KW-1003">Cell membrane</keyword>